<evidence type="ECO:0000256" key="1">
    <source>
        <dbReference type="SAM" id="MobiDB-lite"/>
    </source>
</evidence>
<dbReference type="Pfam" id="PF05901">
    <property type="entry name" value="Excalibur"/>
    <property type="match status" value="1"/>
</dbReference>
<proteinExistence type="predicted"/>
<reference evidence="3 4" key="1">
    <citation type="submission" date="2023-02" db="EMBL/GenBank/DDBJ databases">
        <authorList>
            <person name="Maleckis M."/>
        </authorList>
    </citation>
    <scope>NUCLEOTIDE SEQUENCE [LARGE SCALE GENOMIC DNA]</scope>
    <source>
        <strain evidence="3 4">P8-A2</strain>
    </source>
</reference>
<evidence type="ECO:0000259" key="2">
    <source>
        <dbReference type="SMART" id="SM00894"/>
    </source>
</evidence>
<dbReference type="Proteomes" id="UP001257627">
    <property type="component" value="Unassembled WGS sequence"/>
</dbReference>
<dbReference type="RefSeq" id="WP_316736069.1">
    <property type="nucleotide sequence ID" value="NZ_JARAKF010000001.1"/>
</dbReference>
<feature type="compositionally biased region" description="Basic and acidic residues" evidence="1">
    <location>
        <begin position="139"/>
        <end position="153"/>
    </location>
</feature>
<feature type="compositionally biased region" description="Low complexity" evidence="1">
    <location>
        <begin position="56"/>
        <end position="71"/>
    </location>
</feature>
<dbReference type="EMBL" id="JARAKF010000001">
    <property type="protein sequence ID" value="MDU8999380.1"/>
    <property type="molecule type" value="Genomic_DNA"/>
</dbReference>
<sequence>MTNPYTAPPAASARTAPGWARKRYVLPALAAALFIGAGIGNSGGNTTESAAAKPGPTTTVTATTTATATRTATETVTATPAETVTVRSTKTVRATVTAQPAAAGGGGSDDSGGGSVYYENCAAARAAGAAPVHVGDPGYGRHLDRDGDGVGCE</sequence>
<accession>A0ABU3V075</accession>
<dbReference type="InterPro" id="IPR008613">
    <property type="entry name" value="Excalibur_Ca-bd_domain"/>
</dbReference>
<gene>
    <name evidence="3" type="ORF">PU648_44930</name>
</gene>
<protein>
    <submittedName>
        <fullName evidence="3">Excalibur calcium-binding domain-containing protein</fullName>
    </submittedName>
</protein>
<evidence type="ECO:0000313" key="4">
    <source>
        <dbReference type="Proteomes" id="UP001257627"/>
    </source>
</evidence>
<feature type="domain" description="Excalibur calcium-binding" evidence="2">
    <location>
        <begin position="117"/>
        <end position="153"/>
    </location>
</feature>
<comment type="caution">
    <text evidence="3">The sequence shown here is derived from an EMBL/GenBank/DDBJ whole genome shotgun (WGS) entry which is preliminary data.</text>
</comment>
<keyword evidence="4" id="KW-1185">Reference proteome</keyword>
<feature type="region of interest" description="Disordered" evidence="1">
    <location>
        <begin position="45"/>
        <end position="71"/>
    </location>
</feature>
<dbReference type="SMART" id="SM00894">
    <property type="entry name" value="Excalibur"/>
    <property type="match status" value="1"/>
</dbReference>
<name>A0ABU3V075_9ACTN</name>
<evidence type="ECO:0000313" key="3">
    <source>
        <dbReference type="EMBL" id="MDU8999380.1"/>
    </source>
</evidence>
<organism evidence="3 4">
    <name type="scientific">Streptomyces mirabilis</name>
    <dbReference type="NCBI Taxonomy" id="68239"/>
    <lineage>
        <taxon>Bacteria</taxon>
        <taxon>Bacillati</taxon>
        <taxon>Actinomycetota</taxon>
        <taxon>Actinomycetes</taxon>
        <taxon>Kitasatosporales</taxon>
        <taxon>Streptomycetaceae</taxon>
        <taxon>Streptomyces</taxon>
    </lineage>
</organism>
<feature type="region of interest" description="Disordered" evidence="1">
    <location>
        <begin position="131"/>
        <end position="153"/>
    </location>
</feature>